<evidence type="ECO:0000313" key="2">
    <source>
        <dbReference type="EMBL" id="EPE07915.1"/>
    </source>
</evidence>
<dbReference type="VEuPathDB" id="FungiDB:F503_00637"/>
<feature type="compositionally biased region" description="Basic residues" evidence="1">
    <location>
        <begin position="18"/>
        <end position="27"/>
    </location>
</feature>
<gene>
    <name evidence="2" type="ORF">F503_00637</name>
</gene>
<feature type="compositionally biased region" description="Basic and acidic residues" evidence="1">
    <location>
        <begin position="1"/>
        <end position="14"/>
    </location>
</feature>
<sequence>MAFDTEWEKPKSETMRGSARRRKNKNGPKKDQGSSWRDKKKTWNMNEDPETPTSAYRTGFEARGDEHEMAKGLSLRGGIGPSQEDFFPGREPSSFNRTNIYEHLPDMESAKNTTPSCSGGSGTQASGKVVQEDGSSCQGTRTSPPGTEYAVRQEAKSRPSGAGPEQAFQEAEAVLLELEPVLQEAQVDPTAAEGTELSIFLCIPQKKQGMVLVNVPIETVTNDIELIKRITEGYHQKRGHLTRVYLTVKAVLVAQICIDSNGFATFGEHDKCCAKNADAACICMPPQSLVDCGMYKFTPVKFRLPHAVDGFDFEEKSAPVSQKKLIHAYLSGGKPGSKIIYNSVPKFCGKLANPVGHEQIVIWGLVFEEKTN</sequence>
<name>S3D3J2_OPHP1</name>
<evidence type="ECO:0000256" key="1">
    <source>
        <dbReference type="SAM" id="MobiDB-lite"/>
    </source>
</evidence>
<keyword evidence="3" id="KW-1185">Reference proteome</keyword>
<evidence type="ECO:0000313" key="3">
    <source>
        <dbReference type="Proteomes" id="UP000016923"/>
    </source>
</evidence>
<dbReference type="AlphaFoldDB" id="S3D3J2"/>
<reference evidence="2 3" key="1">
    <citation type="journal article" date="2013" name="BMC Genomics">
        <title>The genome and transcriptome of the pine saprophyte Ophiostoma piceae, and a comparison with the bark beetle-associated pine pathogen Grosmannia clavigera.</title>
        <authorList>
            <person name="Haridas S."/>
            <person name="Wang Y."/>
            <person name="Lim L."/>
            <person name="Massoumi Alamouti S."/>
            <person name="Jackman S."/>
            <person name="Docking R."/>
            <person name="Robertson G."/>
            <person name="Birol I."/>
            <person name="Bohlmann J."/>
            <person name="Breuil C."/>
        </authorList>
    </citation>
    <scope>NUCLEOTIDE SEQUENCE [LARGE SCALE GENOMIC DNA]</scope>
    <source>
        <strain evidence="2 3">UAMH 11346</strain>
    </source>
</reference>
<dbReference type="HOGENOM" id="CLU_744138_0_0_1"/>
<feature type="compositionally biased region" description="Basic and acidic residues" evidence="1">
    <location>
        <begin position="60"/>
        <end position="70"/>
    </location>
</feature>
<dbReference type="Proteomes" id="UP000016923">
    <property type="component" value="Unassembled WGS sequence"/>
</dbReference>
<feature type="compositionally biased region" description="Polar residues" evidence="1">
    <location>
        <begin position="110"/>
        <end position="126"/>
    </location>
</feature>
<accession>S3D3J2</accession>
<feature type="compositionally biased region" description="Polar residues" evidence="1">
    <location>
        <begin position="133"/>
        <end position="145"/>
    </location>
</feature>
<organism evidence="2 3">
    <name type="scientific">Ophiostoma piceae (strain UAMH 11346)</name>
    <name type="common">Sap stain fungus</name>
    <dbReference type="NCBI Taxonomy" id="1262450"/>
    <lineage>
        <taxon>Eukaryota</taxon>
        <taxon>Fungi</taxon>
        <taxon>Dikarya</taxon>
        <taxon>Ascomycota</taxon>
        <taxon>Pezizomycotina</taxon>
        <taxon>Sordariomycetes</taxon>
        <taxon>Sordariomycetidae</taxon>
        <taxon>Ophiostomatales</taxon>
        <taxon>Ophiostomataceae</taxon>
        <taxon>Ophiostoma</taxon>
    </lineage>
</organism>
<protein>
    <submittedName>
        <fullName evidence="2">Uncharacterized protein</fullName>
    </submittedName>
</protein>
<feature type="region of interest" description="Disordered" evidence="1">
    <location>
        <begin position="108"/>
        <end position="167"/>
    </location>
</feature>
<proteinExistence type="predicted"/>
<feature type="region of interest" description="Disordered" evidence="1">
    <location>
        <begin position="1"/>
        <end position="96"/>
    </location>
</feature>
<dbReference type="EMBL" id="KE148150">
    <property type="protein sequence ID" value="EPE07915.1"/>
    <property type="molecule type" value="Genomic_DNA"/>
</dbReference>